<proteinExistence type="inferred from homology"/>
<dbReference type="GO" id="GO:0006915">
    <property type="term" value="P:apoptotic process"/>
    <property type="evidence" value="ECO:0007669"/>
    <property type="project" value="UniProtKB-KW"/>
</dbReference>
<evidence type="ECO:0000313" key="21">
    <source>
        <dbReference type="EMBL" id="VVT46286.1"/>
    </source>
</evidence>
<evidence type="ECO:0000256" key="10">
    <source>
        <dbReference type="ARBA" id="ARBA00022989"/>
    </source>
</evidence>
<evidence type="ECO:0000256" key="13">
    <source>
        <dbReference type="ARBA" id="ARBA00023180"/>
    </source>
</evidence>
<keyword evidence="7" id="KW-0053">Apoptosis</keyword>
<keyword evidence="11" id="KW-0333">Golgi apparatus</keyword>
<dbReference type="RefSeq" id="XP_031851752.1">
    <property type="nucleotide sequence ID" value="XM_031995861.1"/>
</dbReference>
<feature type="compositionally biased region" description="Acidic residues" evidence="18">
    <location>
        <begin position="632"/>
        <end position="647"/>
    </location>
</feature>
<comment type="subcellular location">
    <subcellularLocation>
        <location evidence="2">Golgi apparatus</location>
        <location evidence="2">trans-Golgi network membrane</location>
        <topology evidence="2">Single-pass type I membrane protein</topology>
    </subcellularLocation>
</comment>
<keyword evidence="13" id="KW-0325">Glycoprotein</keyword>
<dbReference type="InterPro" id="IPR033124">
    <property type="entry name" value="Ser_caboxypep_his_AS"/>
</dbReference>
<dbReference type="Proteomes" id="UP000398389">
    <property type="component" value="Unassembled WGS sequence"/>
</dbReference>
<accession>A0A5E8B604</accession>
<dbReference type="GO" id="GO:0006508">
    <property type="term" value="P:proteolysis"/>
    <property type="evidence" value="ECO:0007669"/>
    <property type="project" value="UniProtKB-KW"/>
</dbReference>
<gene>
    <name evidence="21" type="ORF">SAPINGB_P001138</name>
</gene>
<evidence type="ECO:0000256" key="8">
    <source>
        <dbReference type="ARBA" id="ARBA00022729"/>
    </source>
</evidence>
<name>A0A5E8B604_9ASCO</name>
<evidence type="ECO:0000256" key="2">
    <source>
        <dbReference type="ARBA" id="ARBA00004393"/>
    </source>
</evidence>
<keyword evidence="8 20" id="KW-0732">Signal</keyword>
<dbReference type="OrthoDB" id="443318at2759"/>
<keyword evidence="5" id="KW-0645">Protease</keyword>
<feature type="region of interest" description="Disordered" evidence="18">
    <location>
        <begin position="593"/>
        <end position="647"/>
    </location>
</feature>
<evidence type="ECO:0000256" key="19">
    <source>
        <dbReference type="SAM" id="Phobius"/>
    </source>
</evidence>
<evidence type="ECO:0000256" key="4">
    <source>
        <dbReference type="ARBA" id="ARBA00022645"/>
    </source>
</evidence>
<evidence type="ECO:0000256" key="11">
    <source>
        <dbReference type="ARBA" id="ARBA00023034"/>
    </source>
</evidence>
<dbReference type="Pfam" id="PF00450">
    <property type="entry name" value="Peptidase_S10"/>
    <property type="match status" value="2"/>
</dbReference>
<keyword evidence="6 19" id="KW-0812">Transmembrane</keyword>
<dbReference type="AlphaFoldDB" id="A0A5E8B604"/>
<evidence type="ECO:0000256" key="7">
    <source>
        <dbReference type="ARBA" id="ARBA00022703"/>
    </source>
</evidence>
<keyword evidence="10 19" id="KW-1133">Transmembrane helix</keyword>
<feature type="compositionally biased region" description="Low complexity" evidence="18">
    <location>
        <begin position="284"/>
        <end position="303"/>
    </location>
</feature>
<evidence type="ECO:0000256" key="17">
    <source>
        <dbReference type="ARBA" id="ARBA00042717"/>
    </source>
</evidence>
<dbReference type="InterPro" id="IPR029058">
    <property type="entry name" value="AB_hydrolase_fold"/>
</dbReference>
<feature type="chain" id="PRO_5023126235" description="Pheromone-processing carboxypeptidase KEX1" evidence="20">
    <location>
        <begin position="34"/>
        <end position="808"/>
    </location>
</feature>
<reference evidence="21 22" key="1">
    <citation type="submission" date="2019-09" db="EMBL/GenBank/DDBJ databases">
        <authorList>
            <person name="Brejova B."/>
        </authorList>
    </citation>
    <scope>NUCLEOTIDE SEQUENCE [LARGE SCALE GENOMIC DNA]</scope>
</reference>
<comment type="similarity">
    <text evidence="3">Belongs to the peptidase S10 family.</text>
</comment>
<comment type="catalytic activity">
    <reaction evidence="1">
        <text>Preferential release of a C-terminal arginine or lysine residue.</text>
        <dbReference type="EC" id="3.4.16.6"/>
    </reaction>
</comment>
<dbReference type="EMBL" id="CABVLU010000001">
    <property type="protein sequence ID" value="VVT46286.1"/>
    <property type="molecule type" value="Genomic_DNA"/>
</dbReference>
<feature type="compositionally biased region" description="Polar residues" evidence="18">
    <location>
        <begin position="595"/>
        <end position="609"/>
    </location>
</feature>
<dbReference type="SUPFAM" id="SSF53474">
    <property type="entry name" value="alpha/beta-Hydrolases"/>
    <property type="match status" value="2"/>
</dbReference>
<dbReference type="PROSITE" id="PS00560">
    <property type="entry name" value="CARBOXYPEPT_SER_HIS"/>
    <property type="match status" value="1"/>
</dbReference>
<keyword evidence="12 19" id="KW-0472">Membrane</keyword>
<dbReference type="InterPro" id="IPR001563">
    <property type="entry name" value="Peptidase_S10"/>
</dbReference>
<protein>
    <recommendedName>
        <fullName evidence="16">Pheromone-processing carboxypeptidase KEX1</fullName>
        <ecNumber evidence="14">3.4.16.6</ecNumber>
    </recommendedName>
    <alternativeName>
        <fullName evidence="17">Carboxypeptidase D</fullName>
    </alternativeName>
    <alternativeName>
        <fullName evidence="15">Pheromone-processing carboxypeptidase kex1</fullName>
    </alternativeName>
</protein>
<dbReference type="EC" id="3.4.16.6" evidence="14"/>
<sequence>MRTISFLPAWRLSAVTALAVLAALAGTVPGVQAIPDSAESFFNFVAERRDSAPEPIKTNNNIKTNAQPYVKQPASSYYVQDLPGLENIPAAKIPTMHAGHIPIRPENDSNLFFWSFEAEFSVTERRKTVLWLNGGPGCSSMDGALMEIGPFRLPNSSDKLELNPGSWHQHANLLFVDQPVGTGLSTAATGSYLHELPEMARDMMTFLERYFEIFPERQNDEYYLAGESFAGQYLPYLARAILDKNLNKTSPVMEILKPASDVAKPKAAKPVSSQSTAETSPTVSADSIASADSTASADATASSGPKEKRSTGPWVDLKAVVIGNGWIDPPSQYLTYLPFAYQSGLIKHGSDIAATIESKTKRCSEYFETHDNDRAGLAIPVCDEVLDGILRELFLASGLKKSDPNACVNVYDIRLRDTFSSCGMNWPPDLANVSPYLRRKDVLTALHVPDSHGWRECSGAVGSAFKAKHSNPSIKIIPTLIEDDIEVVMFNGDQDLICNHVGNEKLIQSLKWGQQVFGRQGEMLAQVSEESSGFRSDEPFEDWFVNGTAAGTIQTGRNLTYIKIFNASHMVPVDVPEVAQAMINQLIGVPGYSRAEQQPKPTSNIATTEEPSDDTKGDFDDDNDGGSNPAVPEDEAGESGESGEQEDATWTPYYKAGAFALVVVALVAAMLGMVVWRNRRLTQDALAINGTPLRRGVHYEDELEDYEAQQRVPIREEGFFRSILSGISRWHVPSRGGRSLRLNHKTNDPVAGKYRNLGANAPAGASSIGLGEFHDSDDENGVPLEAIHKRDSVDSILDELSEESHINK</sequence>
<evidence type="ECO:0000313" key="22">
    <source>
        <dbReference type="Proteomes" id="UP000398389"/>
    </source>
</evidence>
<evidence type="ECO:0000256" key="1">
    <source>
        <dbReference type="ARBA" id="ARBA00001003"/>
    </source>
</evidence>
<dbReference type="Gene3D" id="3.40.50.1820">
    <property type="entry name" value="alpha/beta hydrolase"/>
    <property type="match status" value="1"/>
</dbReference>
<dbReference type="GeneID" id="43579961"/>
<feature type="compositionally biased region" description="Polar residues" evidence="18">
    <location>
        <begin position="271"/>
        <end position="283"/>
    </location>
</feature>
<dbReference type="PRINTS" id="PR00724">
    <property type="entry name" value="CRBOXYPTASEC"/>
</dbReference>
<feature type="transmembrane region" description="Helical" evidence="19">
    <location>
        <begin position="656"/>
        <end position="676"/>
    </location>
</feature>
<feature type="signal peptide" evidence="20">
    <location>
        <begin position="1"/>
        <end position="33"/>
    </location>
</feature>
<evidence type="ECO:0000256" key="20">
    <source>
        <dbReference type="SAM" id="SignalP"/>
    </source>
</evidence>
<evidence type="ECO:0000256" key="3">
    <source>
        <dbReference type="ARBA" id="ARBA00009431"/>
    </source>
</evidence>
<evidence type="ECO:0000256" key="15">
    <source>
        <dbReference type="ARBA" id="ARBA00040403"/>
    </source>
</evidence>
<keyword evidence="4" id="KW-0121">Carboxypeptidase</keyword>
<dbReference type="GO" id="GO:0004185">
    <property type="term" value="F:serine-type carboxypeptidase activity"/>
    <property type="evidence" value="ECO:0007669"/>
    <property type="project" value="UniProtKB-EC"/>
</dbReference>
<keyword evidence="22" id="KW-1185">Reference proteome</keyword>
<feature type="region of interest" description="Disordered" evidence="18">
    <location>
        <begin position="264"/>
        <end position="311"/>
    </location>
</feature>
<dbReference type="PANTHER" id="PTHR11802">
    <property type="entry name" value="SERINE PROTEASE FAMILY S10 SERINE CARBOXYPEPTIDASE"/>
    <property type="match status" value="1"/>
</dbReference>
<keyword evidence="9" id="KW-0378">Hydrolase</keyword>
<organism evidence="21 22">
    <name type="scientific">Magnusiomyces paraingens</name>
    <dbReference type="NCBI Taxonomy" id="2606893"/>
    <lineage>
        <taxon>Eukaryota</taxon>
        <taxon>Fungi</taxon>
        <taxon>Dikarya</taxon>
        <taxon>Ascomycota</taxon>
        <taxon>Saccharomycotina</taxon>
        <taxon>Dipodascomycetes</taxon>
        <taxon>Dipodascales</taxon>
        <taxon>Dipodascaceae</taxon>
        <taxon>Magnusiomyces</taxon>
    </lineage>
</organism>
<evidence type="ECO:0000256" key="12">
    <source>
        <dbReference type="ARBA" id="ARBA00023136"/>
    </source>
</evidence>
<evidence type="ECO:0000256" key="6">
    <source>
        <dbReference type="ARBA" id="ARBA00022692"/>
    </source>
</evidence>
<dbReference type="PANTHER" id="PTHR11802:SF190">
    <property type="entry name" value="PHEROMONE-PROCESSING CARBOXYPEPTIDASE KEX1"/>
    <property type="match status" value="1"/>
</dbReference>
<evidence type="ECO:0000256" key="18">
    <source>
        <dbReference type="SAM" id="MobiDB-lite"/>
    </source>
</evidence>
<evidence type="ECO:0000256" key="14">
    <source>
        <dbReference type="ARBA" id="ARBA00038895"/>
    </source>
</evidence>
<dbReference type="GO" id="GO:0005802">
    <property type="term" value="C:trans-Golgi network"/>
    <property type="evidence" value="ECO:0007669"/>
    <property type="project" value="TreeGrafter"/>
</dbReference>
<evidence type="ECO:0000256" key="16">
    <source>
        <dbReference type="ARBA" id="ARBA00040628"/>
    </source>
</evidence>
<evidence type="ECO:0000256" key="9">
    <source>
        <dbReference type="ARBA" id="ARBA00022801"/>
    </source>
</evidence>
<evidence type="ECO:0000256" key="5">
    <source>
        <dbReference type="ARBA" id="ARBA00022670"/>
    </source>
</evidence>